<accession>A0ABP7U8N4</accession>
<evidence type="ECO:0000313" key="1">
    <source>
        <dbReference type="EMBL" id="GAA4037979.1"/>
    </source>
</evidence>
<proteinExistence type="predicted"/>
<evidence type="ECO:0008006" key="3">
    <source>
        <dbReference type="Google" id="ProtNLM"/>
    </source>
</evidence>
<reference evidence="2" key="1">
    <citation type="journal article" date="2019" name="Int. J. Syst. Evol. Microbiol.">
        <title>The Global Catalogue of Microorganisms (GCM) 10K type strain sequencing project: providing services to taxonomists for standard genome sequencing and annotation.</title>
        <authorList>
            <consortium name="The Broad Institute Genomics Platform"/>
            <consortium name="The Broad Institute Genome Sequencing Center for Infectious Disease"/>
            <person name="Wu L."/>
            <person name="Ma J."/>
        </authorList>
    </citation>
    <scope>NUCLEOTIDE SEQUENCE [LARGE SCALE GENOMIC DNA]</scope>
    <source>
        <strain evidence="2">JCM 17225</strain>
    </source>
</reference>
<dbReference type="InterPro" id="IPR010982">
    <property type="entry name" value="Lambda_DNA-bd_dom_sf"/>
</dbReference>
<organism evidence="1 2">
    <name type="scientific">Hymenobacter glaciei</name>
    <dbReference type="NCBI Taxonomy" id="877209"/>
    <lineage>
        <taxon>Bacteria</taxon>
        <taxon>Pseudomonadati</taxon>
        <taxon>Bacteroidota</taxon>
        <taxon>Cytophagia</taxon>
        <taxon>Cytophagales</taxon>
        <taxon>Hymenobacteraceae</taxon>
        <taxon>Hymenobacter</taxon>
    </lineage>
</organism>
<protein>
    <recommendedName>
        <fullName evidence="3">HTH cro/C1-type domain-containing protein</fullName>
    </recommendedName>
</protein>
<name>A0ABP7U8N4_9BACT</name>
<dbReference type="Proteomes" id="UP001501469">
    <property type="component" value="Unassembled WGS sequence"/>
</dbReference>
<comment type="caution">
    <text evidence="1">The sequence shown here is derived from an EMBL/GenBank/DDBJ whole genome shotgun (WGS) entry which is preliminary data.</text>
</comment>
<gene>
    <name evidence="1" type="ORF">GCM10022409_24090</name>
</gene>
<dbReference type="EMBL" id="BAABDK010000017">
    <property type="protein sequence ID" value="GAA4037979.1"/>
    <property type="molecule type" value="Genomic_DNA"/>
</dbReference>
<dbReference type="InterPro" id="IPR001387">
    <property type="entry name" value="Cro/C1-type_HTH"/>
</dbReference>
<dbReference type="CDD" id="cd00093">
    <property type="entry name" value="HTH_XRE"/>
    <property type="match status" value="1"/>
</dbReference>
<sequence>MADSLRKYFGLTQERLAAWLGVHRVVLAQAETGQRRLPLGPSQQGIPDVRLSLAKQGLLMQPGQSAEPAPPPLPMPVDSRPVLRRLQACRQQAANLRQQLPTMQARATAFANRLAALPALRAYTGPMPNPAREAAWLDRFEQEAVSGLRGECGPVLQGVAAARLAGLTHEMELLEELLAALPPATPTVAASPATPTT</sequence>
<dbReference type="SUPFAM" id="SSF47413">
    <property type="entry name" value="lambda repressor-like DNA-binding domains"/>
    <property type="match status" value="1"/>
</dbReference>
<evidence type="ECO:0000313" key="2">
    <source>
        <dbReference type="Proteomes" id="UP001501469"/>
    </source>
</evidence>
<keyword evidence="2" id="KW-1185">Reference proteome</keyword>